<keyword evidence="2" id="KW-1185">Reference proteome</keyword>
<dbReference type="RefSeq" id="YP_009140362.1">
    <property type="nucleotide sequence ID" value="NC_027119.1"/>
</dbReference>
<dbReference type="KEGG" id="vg:24366730"/>
<organism evidence="1 2">
    <name type="scientific">Salmonella phage Det7</name>
    <dbReference type="NCBI Taxonomy" id="454798"/>
    <lineage>
        <taxon>Viruses</taxon>
        <taxon>Duplodnaviria</taxon>
        <taxon>Heunggongvirae</taxon>
        <taxon>Uroviricota</taxon>
        <taxon>Caudoviricetes</taxon>
        <taxon>Pantevenvirales</taxon>
        <taxon>Ackermannviridae</taxon>
        <taxon>Cvivirinae</taxon>
        <taxon>Kuttervirus</taxon>
        <taxon>Kuttervirus Det7</taxon>
    </lineage>
</organism>
<dbReference type="EMBL" id="KP797973">
    <property type="protein sequence ID" value="AJQ21004.1"/>
    <property type="molecule type" value="Genomic_DNA"/>
</dbReference>
<dbReference type="Proteomes" id="UP000032405">
    <property type="component" value="Segment"/>
</dbReference>
<proteinExistence type="predicted"/>
<protein>
    <submittedName>
        <fullName evidence="1">Uncharacterized protein</fullName>
    </submittedName>
</protein>
<dbReference type="GeneID" id="24366730"/>
<evidence type="ECO:0000313" key="2">
    <source>
        <dbReference type="Proteomes" id="UP000032405"/>
    </source>
</evidence>
<accession>A0A0C5PI64</accession>
<sequence>MKVVNKRLLVTQGGATIVRGRIYEQIQLGDHKTRLTVKAPDGGWPTKVVVPDGLIERGKAVYKGAEFKIY</sequence>
<evidence type="ECO:0000313" key="1">
    <source>
        <dbReference type="EMBL" id="AJQ21004.1"/>
    </source>
</evidence>
<reference evidence="1 2" key="1">
    <citation type="journal article" date="2015" name="Genome Announc.">
        <title>Genome Sequence of Salmonella enterica Phage Det7.</title>
        <authorList>
            <person name="Casjens S.R."/>
            <person name="Jacobs-Sera D."/>
            <person name="Hatfull G.F."/>
            <person name="Hendrix R.W."/>
        </authorList>
    </citation>
    <scope>NUCLEOTIDE SEQUENCE [LARGE SCALE GENOMIC DNA]</scope>
</reference>
<name>A0A0C5PI64_9CAUD</name>
<gene>
    <name evidence="1" type="primary">185</name>
    <name evidence="1" type="ORF">DET7_185</name>
</gene>